<evidence type="ECO:0008006" key="9">
    <source>
        <dbReference type="Google" id="ProtNLM"/>
    </source>
</evidence>
<dbReference type="EMBL" id="MJFZ01000591">
    <property type="protein sequence ID" value="RAW27094.1"/>
    <property type="molecule type" value="Genomic_DNA"/>
</dbReference>
<dbReference type="AlphaFoldDB" id="A0A329RQY0"/>
<dbReference type="EMBL" id="RCMK01000161">
    <property type="protein sequence ID" value="KAG2946276.1"/>
    <property type="molecule type" value="Genomic_DNA"/>
</dbReference>
<reference evidence="2" key="2">
    <citation type="submission" date="2018-10" db="EMBL/GenBank/DDBJ databases">
        <title>Effector identification in a new, highly contiguous assembly of the strawberry crown rot pathogen Phytophthora cactorum.</title>
        <authorList>
            <person name="Armitage A.D."/>
            <person name="Nellist C.F."/>
            <person name="Bates H."/>
            <person name="Vickerstaff R.J."/>
            <person name="Harrison R.J."/>
        </authorList>
    </citation>
    <scope>NUCLEOTIDE SEQUENCE</scope>
    <source>
        <strain evidence="2">15-7</strain>
        <strain evidence="3">4032</strain>
        <strain evidence="4">4040</strain>
        <strain evidence="5">P415</strain>
        <strain evidence="6">P421</strain>
    </source>
</reference>
<evidence type="ECO:0000313" key="5">
    <source>
        <dbReference type="EMBL" id="KAG2984444.1"/>
    </source>
</evidence>
<reference evidence="7 8" key="1">
    <citation type="submission" date="2018-01" db="EMBL/GenBank/DDBJ databases">
        <title>Draft genome of the strawberry crown rot pathogen Phytophthora cactorum.</title>
        <authorList>
            <person name="Armitage A.D."/>
            <person name="Lysoe E."/>
            <person name="Nellist C.F."/>
            <person name="Harrison R.J."/>
            <person name="Brurberg M.B."/>
        </authorList>
    </citation>
    <scope>NUCLEOTIDE SEQUENCE [LARGE SCALE GENOMIC DNA]</scope>
    <source>
        <strain evidence="7 8">10300</strain>
    </source>
</reference>
<sequence>MASAKDMWDTLVSDHTQRDFSYATLLKRQLYQCSLEPGQTMADYVRPMTQLRQRLRNMDADHAISDGDMTSLLLMGVAMTHRELLEQFDLPTRQGNPPTLQQVTNSLRSRDEQDRMMDQAGAGIAMVMNMTSSGVRTFPGGGGAFQGPGSRNGFGGNWAPGTASGAASGTKKAVRCYHCKKMCHFRRDCLRFKTWPKKASGNTEKPSGKGGVQRKGKQSEKASNNDKQKPGMIKHMQ</sequence>
<evidence type="ECO:0000313" key="3">
    <source>
        <dbReference type="EMBL" id="KAG2904239.1"/>
    </source>
</evidence>
<evidence type="ECO:0000313" key="4">
    <source>
        <dbReference type="EMBL" id="KAG2946276.1"/>
    </source>
</evidence>
<dbReference type="Proteomes" id="UP000760860">
    <property type="component" value="Unassembled WGS sequence"/>
</dbReference>
<dbReference type="EMBL" id="RCMI01000599">
    <property type="protein sequence ID" value="KAG2904239.1"/>
    <property type="molecule type" value="Genomic_DNA"/>
</dbReference>
<dbReference type="STRING" id="29920.A0A329RQY0"/>
<keyword evidence="8" id="KW-1185">Reference proteome</keyword>
<dbReference type="EMBL" id="RCML01000232">
    <property type="protein sequence ID" value="KAG2984444.1"/>
    <property type="molecule type" value="Genomic_DNA"/>
</dbReference>
<organism evidence="7 8">
    <name type="scientific">Phytophthora cactorum</name>
    <dbReference type="NCBI Taxonomy" id="29920"/>
    <lineage>
        <taxon>Eukaryota</taxon>
        <taxon>Sar</taxon>
        <taxon>Stramenopiles</taxon>
        <taxon>Oomycota</taxon>
        <taxon>Peronosporomycetes</taxon>
        <taxon>Peronosporales</taxon>
        <taxon>Peronosporaceae</taxon>
        <taxon>Phytophthora</taxon>
    </lineage>
</organism>
<accession>A0A329RQY0</accession>
<dbReference type="Proteomes" id="UP000736787">
    <property type="component" value="Unassembled WGS sequence"/>
</dbReference>
<protein>
    <recommendedName>
        <fullName evidence="9">CCHC-type domain-containing protein</fullName>
    </recommendedName>
</protein>
<evidence type="ECO:0000256" key="1">
    <source>
        <dbReference type="SAM" id="MobiDB-lite"/>
    </source>
</evidence>
<dbReference type="Proteomes" id="UP000774804">
    <property type="component" value="Unassembled WGS sequence"/>
</dbReference>
<proteinExistence type="predicted"/>
<dbReference type="VEuPathDB" id="FungiDB:PC110_g16514"/>
<evidence type="ECO:0000313" key="6">
    <source>
        <dbReference type="EMBL" id="KAG3220419.1"/>
    </source>
</evidence>
<name>A0A329RQY0_9STRA</name>
<evidence type="ECO:0000313" key="2">
    <source>
        <dbReference type="EMBL" id="KAG2858088.1"/>
    </source>
</evidence>
<dbReference type="OrthoDB" id="107041at2759"/>
<evidence type="ECO:0000313" key="7">
    <source>
        <dbReference type="EMBL" id="RAW27094.1"/>
    </source>
</evidence>
<dbReference type="Proteomes" id="UP000251314">
    <property type="component" value="Unassembled WGS sequence"/>
</dbReference>
<dbReference type="EMBL" id="RCMV01000264">
    <property type="protein sequence ID" value="KAG3220419.1"/>
    <property type="molecule type" value="Genomic_DNA"/>
</dbReference>
<gene>
    <name evidence="7" type="ORF">PC110_g16514</name>
    <name evidence="2" type="ORF">PC113_g10110</name>
    <name evidence="3" type="ORF">PC115_g15062</name>
    <name evidence="4" type="ORF">PC117_g7757</name>
    <name evidence="5" type="ORF">PC118_g8870</name>
    <name evidence="6" type="ORF">PC129_g8820</name>
</gene>
<comment type="caution">
    <text evidence="7">The sequence shown here is derived from an EMBL/GenBank/DDBJ whole genome shotgun (WGS) entry which is preliminary data.</text>
</comment>
<dbReference type="Proteomes" id="UP000697107">
    <property type="component" value="Unassembled WGS sequence"/>
</dbReference>
<dbReference type="EMBL" id="RCMG01000265">
    <property type="protein sequence ID" value="KAG2858088.1"/>
    <property type="molecule type" value="Genomic_DNA"/>
</dbReference>
<dbReference type="Pfam" id="PF14223">
    <property type="entry name" value="Retrotran_gag_2"/>
    <property type="match status" value="1"/>
</dbReference>
<feature type="compositionally biased region" description="Basic and acidic residues" evidence="1">
    <location>
        <begin position="217"/>
        <end position="229"/>
    </location>
</feature>
<feature type="region of interest" description="Disordered" evidence="1">
    <location>
        <begin position="197"/>
        <end position="237"/>
    </location>
</feature>
<evidence type="ECO:0000313" key="8">
    <source>
        <dbReference type="Proteomes" id="UP000251314"/>
    </source>
</evidence>
<dbReference type="Proteomes" id="UP000735874">
    <property type="component" value="Unassembled WGS sequence"/>
</dbReference>